<dbReference type="EMBL" id="JACOOI010000018">
    <property type="protein sequence ID" value="MBC5644467.1"/>
    <property type="molecule type" value="Genomic_DNA"/>
</dbReference>
<dbReference type="InterPro" id="IPR032508">
    <property type="entry name" value="FecR_C"/>
</dbReference>
<feature type="domain" description="FecR protein" evidence="2">
    <location>
        <begin position="172"/>
        <end position="263"/>
    </location>
</feature>
<feature type="transmembrane region" description="Helical" evidence="1">
    <location>
        <begin position="67"/>
        <end position="88"/>
    </location>
</feature>
<keyword evidence="5" id="KW-1185">Reference proteome</keyword>
<dbReference type="Pfam" id="PF16344">
    <property type="entry name" value="FecR_C"/>
    <property type="match status" value="1"/>
</dbReference>
<evidence type="ECO:0000259" key="3">
    <source>
        <dbReference type="Pfam" id="PF16344"/>
    </source>
</evidence>
<name>A0ABR7E3X8_9BACT</name>
<dbReference type="InterPro" id="IPR012373">
    <property type="entry name" value="Ferrdict_sens_TM"/>
</dbReference>
<dbReference type="Gene3D" id="3.55.50.30">
    <property type="match status" value="1"/>
</dbReference>
<evidence type="ECO:0000313" key="4">
    <source>
        <dbReference type="EMBL" id="MBC5644467.1"/>
    </source>
</evidence>
<dbReference type="RefSeq" id="WP_186960342.1">
    <property type="nucleotide sequence ID" value="NZ_JACOOI010000018.1"/>
</dbReference>
<dbReference type="Gene3D" id="2.60.120.1440">
    <property type="match status" value="1"/>
</dbReference>
<keyword evidence="1" id="KW-0812">Transmembrane</keyword>
<evidence type="ECO:0000256" key="1">
    <source>
        <dbReference type="SAM" id="Phobius"/>
    </source>
</evidence>
<protein>
    <submittedName>
        <fullName evidence="4">FecR domain-containing protein</fullName>
    </submittedName>
</protein>
<accession>A0ABR7E3X8</accession>
<gene>
    <name evidence="4" type="ORF">H8S77_16440</name>
</gene>
<dbReference type="Pfam" id="PF04773">
    <property type="entry name" value="FecR"/>
    <property type="match status" value="1"/>
</dbReference>
<comment type="caution">
    <text evidence="4">The sequence shown here is derived from an EMBL/GenBank/DDBJ whole genome shotgun (WGS) entry which is preliminary data.</text>
</comment>
<feature type="domain" description="Protein FecR C-terminal" evidence="3">
    <location>
        <begin position="306"/>
        <end position="372"/>
    </location>
</feature>
<sequence length="376" mass="42912">MKENKFIDNEVFQPKDEEEREKLEFFWNRCTPEDTDVTESIRQKTFRKIHEEERKSTVQQKRSSKTLYITIASVAASLLLLVAGNWFFSHDNSAGIKEVAALMSSVDPEDAEDITLMMSDSKKLQIETDSRVAYTSKGTVSVNSKSLSHDAEMEDVKEEKSAAKNEYNQLIVPKGKRSQLLLSDGTKVWVNSGTKVIYPRVFKGNKREIYVEGEIYLEVAHNAEKPFFVNASGFEVKVLGTCFDVFAYKQMEARVVLAEGSVQIKDNNEKLIKMVPNELVSIAENGIKEKIRVNANDYKAWIDGLMILDGENLNRLAERLSLYYGKKIVCDSSLYNETVYGKLDLRDDLNDIIDFIKSMIPLSAREENGVIYLYRE</sequence>
<evidence type="ECO:0000259" key="2">
    <source>
        <dbReference type="Pfam" id="PF04773"/>
    </source>
</evidence>
<dbReference type="InterPro" id="IPR006860">
    <property type="entry name" value="FecR"/>
</dbReference>
<dbReference type="Proteomes" id="UP000644010">
    <property type="component" value="Unassembled WGS sequence"/>
</dbReference>
<proteinExistence type="predicted"/>
<dbReference type="PANTHER" id="PTHR30273:SF2">
    <property type="entry name" value="PROTEIN FECR"/>
    <property type="match status" value="1"/>
</dbReference>
<dbReference type="PANTHER" id="PTHR30273">
    <property type="entry name" value="PERIPLASMIC SIGNAL SENSOR AND SIGMA FACTOR ACTIVATOR FECR-RELATED"/>
    <property type="match status" value="1"/>
</dbReference>
<reference evidence="4 5" key="1">
    <citation type="submission" date="2020-08" db="EMBL/GenBank/DDBJ databases">
        <title>Genome public.</title>
        <authorList>
            <person name="Liu C."/>
            <person name="Sun Q."/>
        </authorList>
    </citation>
    <scope>NUCLEOTIDE SEQUENCE [LARGE SCALE GENOMIC DNA]</scope>
    <source>
        <strain evidence="4 5">BX2</strain>
    </source>
</reference>
<organism evidence="4 5">
    <name type="scientific">Parabacteroides segnis</name>
    <dbReference type="NCBI Taxonomy" id="2763058"/>
    <lineage>
        <taxon>Bacteria</taxon>
        <taxon>Pseudomonadati</taxon>
        <taxon>Bacteroidota</taxon>
        <taxon>Bacteroidia</taxon>
        <taxon>Bacteroidales</taxon>
        <taxon>Tannerellaceae</taxon>
        <taxon>Parabacteroides</taxon>
    </lineage>
</organism>
<evidence type="ECO:0000313" key="5">
    <source>
        <dbReference type="Proteomes" id="UP000644010"/>
    </source>
</evidence>
<dbReference type="PIRSF" id="PIRSF018266">
    <property type="entry name" value="FecR"/>
    <property type="match status" value="1"/>
</dbReference>
<keyword evidence="1" id="KW-1133">Transmembrane helix</keyword>
<keyword evidence="1" id="KW-0472">Membrane</keyword>